<keyword evidence="10" id="KW-0472">Membrane</keyword>
<keyword evidence="4" id="KW-0808">Transferase</keyword>
<dbReference type="SUPFAM" id="SSF53955">
    <property type="entry name" value="Lysozyme-like"/>
    <property type="match status" value="1"/>
</dbReference>
<feature type="compositionally biased region" description="Basic residues" evidence="9">
    <location>
        <begin position="12"/>
        <end position="23"/>
    </location>
</feature>
<accession>A0ABT0VJL5</accession>
<name>A0ABT0VJL5_9LACO</name>
<keyword evidence="14" id="KW-1185">Reference proteome</keyword>
<evidence type="ECO:0000256" key="7">
    <source>
        <dbReference type="ARBA" id="ARBA00034000"/>
    </source>
</evidence>
<comment type="caution">
    <text evidence="13">The sequence shown here is derived from an EMBL/GenBank/DDBJ whole genome shotgun (WGS) entry which is preliminary data.</text>
</comment>
<keyword evidence="6" id="KW-0511">Multifunctional enzyme</keyword>
<evidence type="ECO:0000313" key="14">
    <source>
        <dbReference type="Proteomes" id="UP001057481"/>
    </source>
</evidence>
<feature type="domain" description="Glycosyl transferase family 51" evidence="12">
    <location>
        <begin position="80"/>
        <end position="258"/>
    </location>
</feature>
<evidence type="ECO:0000259" key="11">
    <source>
        <dbReference type="Pfam" id="PF00905"/>
    </source>
</evidence>
<evidence type="ECO:0000256" key="4">
    <source>
        <dbReference type="ARBA" id="ARBA00022679"/>
    </source>
</evidence>
<feature type="region of interest" description="Disordered" evidence="9">
    <location>
        <begin position="703"/>
        <end position="774"/>
    </location>
</feature>
<dbReference type="PANTHER" id="PTHR32282">
    <property type="entry name" value="BINDING PROTEIN TRANSPEPTIDASE, PUTATIVE-RELATED"/>
    <property type="match status" value="1"/>
</dbReference>
<evidence type="ECO:0000256" key="8">
    <source>
        <dbReference type="ARBA" id="ARBA00049902"/>
    </source>
</evidence>
<keyword evidence="10" id="KW-0812">Transmembrane</keyword>
<evidence type="ECO:0000256" key="9">
    <source>
        <dbReference type="SAM" id="MobiDB-lite"/>
    </source>
</evidence>
<evidence type="ECO:0000256" key="1">
    <source>
        <dbReference type="ARBA" id="ARBA00022645"/>
    </source>
</evidence>
<dbReference type="InterPro" id="IPR036950">
    <property type="entry name" value="PBP_transglycosylase"/>
</dbReference>
<dbReference type="SUPFAM" id="SSF56601">
    <property type="entry name" value="beta-lactamase/transpeptidase-like"/>
    <property type="match status" value="1"/>
</dbReference>
<dbReference type="Pfam" id="PF00912">
    <property type="entry name" value="Transgly"/>
    <property type="match status" value="1"/>
</dbReference>
<dbReference type="RefSeq" id="WP_205143925.1">
    <property type="nucleotide sequence ID" value="NZ_JAFBDN010000014.1"/>
</dbReference>
<feature type="domain" description="Penicillin-binding protein transpeptidase" evidence="11">
    <location>
        <begin position="358"/>
        <end position="614"/>
    </location>
</feature>
<feature type="region of interest" description="Disordered" evidence="9">
    <location>
        <begin position="1"/>
        <end position="23"/>
    </location>
</feature>
<keyword evidence="2" id="KW-0645">Protease</keyword>
<dbReference type="InterPro" id="IPR001460">
    <property type="entry name" value="PCN-bd_Tpept"/>
</dbReference>
<sequence length="774" mass="84217">MSSNQPSSRVAKNNRQHRKNGRPKRKLSLWEKIFICILAIFNIALISGALLFFSYVRTAPTISESQLASTNSTEILDSKGNVIWQMGTQKRSYASTKEIPDQLKESVVAIEDRRFYQHGGIDIRRIFGALFANITGSSLGLQGGSTLTQQLVKLSVFSTSTSDRTLKRKAQEAWLAIQVARKYTKNEILTFYINKVYMGEGVYGMKTAAKYYFGKSLNKLSIDQYALLAGMPQSPVTYDPIVNPRYAKERRDTVLAAMVKNHKLTQAQATHYQNVPISHGLIKKHHSLTGSSDSKTQKIVDAYASSVITQLRKLGYKPESAGLKIYTYLNLKLQKKAYNVVNSNKYVSFPSNKFQVGLTMTDPSNGHVVAQIGGRKSSTVLGLNRATQTNRSAGSTVKPLVDYGPAIEYLNWPTFYTLDDSKYYYPGTTQQVTDFEGTYAGNMTMRQALISSRNVPAVKTLATVGTTKASTFLKRFGINNKLYASSALGINLSTAQEAAAYGAFSTGGVYHTSQMIKKIVQQDGTTRTFKTKSKRVMKKSTAYMLTDMMKDVMTSSSGTGKDGHVSGTFEAGKTGTVGYDSTVNVPSGAVSDRWFTGYNRNYVLSIWTGYDQPNKAGNYITSGYNSQIPLYIYKSIMSYAMLNKTSRDWTMPSSVSAITLNGQRQLFLTNSSWNSSSSSTSTYTPSSSSVFSNSSSAVESSASASTTSSSSSSSSSASSSSSSETSTSSSSASATSNTDNNNSSANNSTSDNSANESSSSKASVSSSSDDNKQE</sequence>
<evidence type="ECO:0000256" key="5">
    <source>
        <dbReference type="ARBA" id="ARBA00022801"/>
    </source>
</evidence>
<comment type="catalytic activity">
    <reaction evidence="8">
        <text>[GlcNAc-(1-&gt;4)-Mur2Ac(oyl-L-Ala-gamma-D-Glu-L-Lys-D-Ala-D-Ala)](n)-di-trans,octa-cis-undecaprenyl diphosphate + beta-D-GlcNAc-(1-&gt;4)-Mur2Ac(oyl-L-Ala-gamma-D-Glu-L-Lys-D-Ala-D-Ala)-di-trans,octa-cis-undecaprenyl diphosphate = [GlcNAc-(1-&gt;4)-Mur2Ac(oyl-L-Ala-gamma-D-Glu-L-Lys-D-Ala-D-Ala)](n+1)-di-trans,octa-cis-undecaprenyl diphosphate + di-trans,octa-cis-undecaprenyl diphosphate + H(+)</text>
        <dbReference type="Rhea" id="RHEA:23708"/>
        <dbReference type="Rhea" id="RHEA-COMP:9602"/>
        <dbReference type="Rhea" id="RHEA-COMP:9603"/>
        <dbReference type="ChEBI" id="CHEBI:15378"/>
        <dbReference type="ChEBI" id="CHEBI:58405"/>
        <dbReference type="ChEBI" id="CHEBI:60033"/>
        <dbReference type="ChEBI" id="CHEBI:78435"/>
        <dbReference type="EC" id="2.4.99.28"/>
    </reaction>
</comment>
<feature type="compositionally biased region" description="Polar residues" evidence="9">
    <location>
        <begin position="1"/>
        <end position="11"/>
    </location>
</feature>
<evidence type="ECO:0000256" key="2">
    <source>
        <dbReference type="ARBA" id="ARBA00022670"/>
    </source>
</evidence>
<feature type="compositionally biased region" description="Low complexity" evidence="9">
    <location>
        <begin position="703"/>
        <end position="768"/>
    </location>
</feature>
<dbReference type="Pfam" id="PF00905">
    <property type="entry name" value="Transpeptidase"/>
    <property type="match status" value="1"/>
</dbReference>
<keyword evidence="3" id="KW-0328">Glycosyltransferase</keyword>
<dbReference type="InterPro" id="IPR001264">
    <property type="entry name" value="Glyco_trans_51"/>
</dbReference>
<dbReference type="NCBIfam" id="TIGR02074">
    <property type="entry name" value="PBP_1a_fam"/>
    <property type="match status" value="1"/>
</dbReference>
<dbReference type="Gene3D" id="3.40.710.10">
    <property type="entry name" value="DD-peptidase/beta-lactamase superfamily"/>
    <property type="match status" value="1"/>
</dbReference>
<dbReference type="InterPro" id="IPR023346">
    <property type="entry name" value="Lysozyme-like_dom_sf"/>
</dbReference>
<evidence type="ECO:0000256" key="6">
    <source>
        <dbReference type="ARBA" id="ARBA00023268"/>
    </source>
</evidence>
<protein>
    <submittedName>
        <fullName evidence="13">PBP1A family penicillin-binding protein</fullName>
    </submittedName>
</protein>
<evidence type="ECO:0000256" key="3">
    <source>
        <dbReference type="ARBA" id="ARBA00022676"/>
    </source>
</evidence>
<dbReference type="InterPro" id="IPR012338">
    <property type="entry name" value="Beta-lactam/transpept-like"/>
</dbReference>
<feature type="transmembrane region" description="Helical" evidence="10">
    <location>
        <begin position="33"/>
        <end position="56"/>
    </location>
</feature>
<dbReference type="Gene3D" id="1.10.3810.10">
    <property type="entry name" value="Biosynthetic peptidoglycan transglycosylase-like"/>
    <property type="match status" value="1"/>
</dbReference>
<dbReference type="EMBL" id="JAGMVS010000074">
    <property type="protein sequence ID" value="MCM2438018.1"/>
    <property type="molecule type" value="Genomic_DNA"/>
</dbReference>
<dbReference type="InterPro" id="IPR050396">
    <property type="entry name" value="Glycosyltr_51/Transpeptidase"/>
</dbReference>
<evidence type="ECO:0000313" key="13">
    <source>
        <dbReference type="EMBL" id="MCM2438018.1"/>
    </source>
</evidence>
<evidence type="ECO:0000259" key="12">
    <source>
        <dbReference type="Pfam" id="PF00912"/>
    </source>
</evidence>
<evidence type="ECO:0000256" key="10">
    <source>
        <dbReference type="SAM" id="Phobius"/>
    </source>
</evidence>
<gene>
    <name evidence="13" type="ORF">KAK10_08910</name>
</gene>
<organism evidence="13 14">
    <name type="scientific">Periweissella beninensis</name>
    <dbReference type="NCBI Taxonomy" id="504936"/>
    <lineage>
        <taxon>Bacteria</taxon>
        <taxon>Bacillati</taxon>
        <taxon>Bacillota</taxon>
        <taxon>Bacilli</taxon>
        <taxon>Lactobacillales</taxon>
        <taxon>Lactobacillaceae</taxon>
        <taxon>Periweissella</taxon>
    </lineage>
</organism>
<keyword evidence="5" id="KW-0378">Hydrolase</keyword>
<keyword evidence="10" id="KW-1133">Transmembrane helix</keyword>
<dbReference type="Proteomes" id="UP001057481">
    <property type="component" value="Unassembled WGS sequence"/>
</dbReference>
<proteinExistence type="predicted"/>
<comment type="catalytic activity">
    <reaction evidence="7">
        <text>Preferential cleavage: (Ac)2-L-Lys-D-Ala-|-D-Ala. Also transpeptidation of peptidyl-alanyl moieties that are N-acyl substituents of D-alanine.</text>
        <dbReference type="EC" id="3.4.16.4"/>
    </reaction>
</comment>
<dbReference type="PANTHER" id="PTHR32282:SF29">
    <property type="entry name" value="PENICILLIN-BINDING PROTEIN 1A"/>
    <property type="match status" value="1"/>
</dbReference>
<reference evidence="13" key="1">
    <citation type="submission" date="2021-04" db="EMBL/GenBank/DDBJ databases">
        <title>Taxonomic assessment of Weissella genus.</title>
        <authorList>
            <person name="Fanelli F."/>
            <person name="Chieffi D."/>
            <person name="Dell'Aquila A."/>
            <person name="Gyu-Sung C."/>
            <person name="Franz C.M.A.P."/>
            <person name="Fusco V."/>
        </authorList>
    </citation>
    <scope>NUCLEOTIDE SEQUENCE</scope>
    <source>
        <strain evidence="13">LMG 25373</strain>
    </source>
</reference>
<keyword evidence="1" id="KW-0121">Carboxypeptidase</keyword>